<dbReference type="InterPro" id="IPR014550">
    <property type="entry name" value="UCP028704_OpgC"/>
</dbReference>
<reference evidence="2 3" key="1">
    <citation type="submission" date="2015-03" db="EMBL/GenBank/DDBJ databases">
        <authorList>
            <person name="Hassan Y."/>
            <person name="Lepp D."/>
            <person name="Li X.-Z."/>
            <person name="Zhou T."/>
        </authorList>
    </citation>
    <scope>NUCLEOTIDE SEQUENCE [LARGE SCALE GENOMIC DNA]</scope>
    <source>
        <strain evidence="2 3">IPL18</strain>
    </source>
</reference>
<keyword evidence="1" id="KW-0812">Transmembrane</keyword>
<keyword evidence="1" id="KW-0472">Membrane</keyword>
<feature type="transmembrane region" description="Helical" evidence="1">
    <location>
        <begin position="304"/>
        <end position="322"/>
    </location>
</feature>
<keyword evidence="3" id="KW-1185">Reference proteome</keyword>
<dbReference type="PATRIC" id="fig|429727.3.peg.2811"/>
<feature type="transmembrane region" description="Helical" evidence="1">
    <location>
        <begin position="73"/>
        <end position="94"/>
    </location>
</feature>
<name>A0A0F5FHH0_9HYPH</name>
<proteinExistence type="predicted"/>
<gene>
    <name evidence="2" type="ORF">VE26_13710</name>
</gene>
<dbReference type="Pfam" id="PF10129">
    <property type="entry name" value="OpgC_C"/>
    <property type="match status" value="1"/>
</dbReference>
<protein>
    <recommendedName>
        <fullName evidence="4">OpgC protein</fullName>
    </recommendedName>
</protein>
<sequence length="369" mass="40310">MFRGLALVMIFINHVPGTIYETLTNRNFGFSDSAEAFVFMSGMAAGLAYSGAFRGGSLWSAIMRIWARARQLYLVHITITMLCLAIFAAAALWFDMPVVLLKNNVEPVIRYPLQSLIGIPLLTHQLGYLNILPLYTVLLLATPLFILVGLRRPWLALALSVALWVLAGQFRLNLPNFPNAGGWFFNPFSWQVLFVIGLLSGMAMKRGTTFIPYKGWLYGLAAGFVVLVLLWVKIPELGAAGRAVLAAMANAGAPFYITWFDKTFVALPRLLHALALFYVLGHMPLMLSLAGSRWAAPLRAMGRQGLAVFASGTVISILLQVVKTPRQPDPLFDGLILAAGLLVLLGLAMVLNFTAAQRTRSATARSAQA</sequence>
<dbReference type="EMBL" id="JZEY01000061">
    <property type="protein sequence ID" value="KKB08301.1"/>
    <property type="molecule type" value="Genomic_DNA"/>
</dbReference>
<feature type="transmembrane region" description="Helical" evidence="1">
    <location>
        <begin position="33"/>
        <end position="52"/>
    </location>
</feature>
<feature type="transmembrane region" description="Helical" evidence="1">
    <location>
        <begin position="216"/>
        <end position="234"/>
    </location>
</feature>
<keyword evidence="1" id="KW-1133">Transmembrane helix</keyword>
<dbReference type="PANTHER" id="PTHR38592">
    <property type="entry name" value="BLL4819 PROTEIN"/>
    <property type="match status" value="1"/>
</dbReference>
<feature type="transmembrane region" description="Helical" evidence="1">
    <location>
        <begin position="154"/>
        <end position="172"/>
    </location>
</feature>
<feature type="transmembrane region" description="Helical" evidence="1">
    <location>
        <begin position="126"/>
        <end position="147"/>
    </location>
</feature>
<dbReference type="PANTHER" id="PTHR38592:SF3">
    <property type="entry name" value="BLL4819 PROTEIN"/>
    <property type="match status" value="1"/>
</dbReference>
<comment type="caution">
    <text evidence="2">The sequence shown here is derived from an EMBL/GenBank/DDBJ whole genome shotgun (WGS) entry which is preliminary data.</text>
</comment>
<accession>A0A0F5FHH0</accession>
<feature type="transmembrane region" description="Helical" evidence="1">
    <location>
        <begin position="334"/>
        <end position="355"/>
    </location>
</feature>
<evidence type="ECO:0000313" key="2">
    <source>
        <dbReference type="EMBL" id="KKB08301.1"/>
    </source>
</evidence>
<feature type="transmembrane region" description="Helical" evidence="1">
    <location>
        <begin position="184"/>
        <end position="204"/>
    </location>
</feature>
<evidence type="ECO:0008006" key="4">
    <source>
        <dbReference type="Google" id="ProtNLM"/>
    </source>
</evidence>
<dbReference type="Proteomes" id="UP000033649">
    <property type="component" value="Unassembled WGS sequence"/>
</dbReference>
<evidence type="ECO:0000256" key="1">
    <source>
        <dbReference type="SAM" id="Phobius"/>
    </source>
</evidence>
<feature type="transmembrane region" description="Helical" evidence="1">
    <location>
        <begin position="270"/>
        <end position="292"/>
    </location>
</feature>
<evidence type="ECO:0000313" key="3">
    <source>
        <dbReference type="Proteomes" id="UP000033649"/>
    </source>
</evidence>
<organism evidence="2 3">
    <name type="scientific">Devosia chinhatensis</name>
    <dbReference type="NCBI Taxonomy" id="429727"/>
    <lineage>
        <taxon>Bacteria</taxon>
        <taxon>Pseudomonadati</taxon>
        <taxon>Pseudomonadota</taxon>
        <taxon>Alphaproteobacteria</taxon>
        <taxon>Hyphomicrobiales</taxon>
        <taxon>Devosiaceae</taxon>
        <taxon>Devosia</taxon>
    </lineage>
</organism>
<dbReference type="STRING" id="429727.VE26_13710"/>
<dbReference type="AlphaFoldDB" id="A0A0F5FHH0"/>
<dbReference type="PIRSF" id="PIRSF028704">
    <property type="entry name" value="UPC028704"/>
    <property type="match status" value="1"/>
</dbReference>